<keyword evidence="7" id="KW-0378">Hydrolase</keyword>
<evidence type="ECO:0000259" key="12">
    <source>
        <dbReference type="Pfam" id="PF10502"/>
    </source>
</evidence>
<dbReference type="InterPro" id="IPR036286">
    <property type="entry name" value="LexA/Signal_pep-like_sf"/>
</dbReference>
<sequence length="179" mass="20149">MGGFFRQLVWWLPAGIALTDTVLSVLVVEGQSMWPTLNGEGRFWRDVVVVEKLTYKWQHKYQRGDVAVLWAPDQPHQQLVKRIIAVEYDVVWDSEKNAPQKIPQAGLGGGRCWMEGDNPDASGDSRNVYGPVHLGLLEGRVTHVLWPPWRSGAVRRWYPHDRLIVEAGGSNGGPMGGRR</sequence>
<comment type="subcellular location">
    <subcellularLocation>
        <location evidence="1">Mitochondrion inner membrane</location>
        <topology evidence="1">Single-pass membrane protein</topology>
    </subcellularLocation>
</comment>
<dbReference type="CDD" id="cd06530">
    <property type="entry name" value="S26_SPase_I"/>
    <property type="match status" value="1"/>
</dbReference>
<dbReference type="EMBL" id="PGGS01000058">
    <property type="protein sequence ID" value="PNH10360.1"/>
    <property type="molecule type" value="Genomic_DNA"/>
</dbReference>
<gene>
    <name evidence="13" type="ORF">TSOC_002905</name>
</gene>
<protein>
    <recommendedName>
        <fullName evidence="3">Mitochondrial inner membrane protease subunit 2</fullName>
    </recommendedName>
</protein>
<evidence type="ECO:0000313" key="13">
    <source>
        <dbReference type="EMBL" id="PNH10360.1"/>
    </source>
</evidence>
<keyword evidence="10" id="KW-0472">Membrane</keyword>
<dbReference type="InterPro" id="IPR000223">
    <property type="entry name" value="Pept_S26A_signal_pept_1"/>
</dbReference>
<keyword evidence="8" id="KW-1133">Transmembrane helix</keyword>
<dbReference type="AlphaFoldDB" id="A0A2J8ACW9"/>
<dbReference type="Proteomes" id="UP000236333">
    <property type="component" value="Unassembled WGS sequence"/>
</dbReference>
<dbReference type="GO" id="GO:0004252">
    <property type="term" value="F:serine-type endopeptidase activity"/>
    <property type="evidence" value="ECO:0007669"/>
    <property type="project" value="InterPro"/>
</dbReference>
<dbReference type="PANTHER" id="PTHR46041:SF2">
    <property type="entry name" value="MITOCHONDRIAL INNER MEMBRANE PROTEASE SUBUNIT 2"/>
    <property type="match status" value="1"/>
</dbReference>
<evidence type="ECO:0000256" key="2">
    <source>
        <dbReference type="ARBA" id="ARBA00007066"/>
    </source>
</evidence>
<evidence type="ECO:0000256" key="3">
    <source>
        <dbReference type="ARBA" id="ARBA00013650"/>
    </source>
</evidence>
<accession>A0A2J8ACW9</accession>
<dbReference type="PANTHER" id="PTHR46041">
    <property type="entry name" value="MITOCHONDRIAL INNER MEMBRANE PROTEASE SUBUNIT 2"/>
    <property type="match status" value="1"/>
</dbReference>
<dbReference type="GO" id="GO:0006465">
    <property type="term" value="P:signal peptide processing"/>
    <property type="evidence" value="ECO:0007669"/>
    <property type="project" value="InterPro"/>
</dbReference>
<proteinExistence type="inferred from homology"/>
<dbReference type="SUPFAM" id="SSF51306">
    <property type="entry name" value="LexA/Signal peptidase"/>
    <property type="match status" value="1"/>
</dbReference>
<keyword evidence="14" id="KW-1185">Reference proteome</keyword>
<reference evidence="13 14" key="1">
    <citation type="journal article" date="2017" name="Mol. Biol. Evol.">
        <title>The 4-celled Tetrabaena socialis nuclear genome reveals the essential components for genetic control of cell number at the origin of multicellularity in the volvocine lineage.</title>
        <authorList>
            <person name="Featherston J."/>
            <person name="Arakaki Y."/>
            <person name="Hanschen E.R."/>
            <person name="Ferris P.J."/>
            <person name="Michod R.E."/>
            <person name="Olson B.J.S.C."/>
            <person name="Nozaki H."/>
            <person name="Durand P.M."/>
        </authorList>
    </citation>
    <scope>NUCLEOTIDE SEQUENCE [LARGE SCALE GENOMIC DNA]</scope>
    <source>
        <strain evidence="13 14">NIES-571</strain>
    </source>
</reference>
<dbReference type="GO" id="GO:0042720">
    <property type="term" value="C:mitochondrial inner membrane peptidase complex"/>
    <property type="evidence" value="ECO:0007669"/>
    <property type="project" value="InterPro"/>
</dbReference>
<keyword evidence="6" id="KW-0999">Mitochondrion inner membrane</keyword>
<dbReference type="GO" id="GO:0006627">
    <property type="term" value="P:protein processing involved in protein targeting to mitochondrion"/>
    <property type="evidence" value="ECO:0007669"/>
    <property type="project" value="InterPro"/>
</dbReference>
<dbReference type="Pfam" id="PF10502">
    <property type="entry name" value="Peptidase_S26"/>
    <property type="match status" value="1"/>
</dbReference>
<dbReference type="InterPro" id="IPR019533">
    <property type="entry name" value="Peptidase_S26"/>
</dbReference>
<evidence type="ECO:0000313" key="14">
    <source>
        <dbReference type="Proteomes" id="UP000236333"/>
    </source>
</evidence>
<evidence type="ECO:0000256" key="8">
    <source>
        <dbReference type="ARBA" id="ARBA00022989"/>
    </source>
</evidence>
<comment type="caution">
    <text evidence="13">The sequence shown here is derived from an EMBL/GenBank/DDBJ whole genome shotgun (WGS) entry which is preliminary data.</text>
</comment>
<feature type="domain" description="Peptidase S26" evidence="12">
    <location>
        <begin position="9"/>
        <end position="91"/>
    </location>
</feature>
<evidence type="ECO:0000256" key="1">
    <source>
        <dbReference type="ARBA" id="ARBA00004434"/>
    </source>
</evidence>
<dbReference type="Gene3D" id="2.10.109.10">
    <property type="entry name" value="Umud Fragment, subunit A"/>
    <property type="match status" value="1"/>
</dbReference>
<evidence type="ECO:0000256" key="10">
    <source>
        <dbReference type="ARBA" id="ARBA00023136"/>
    </source>
</evidence>
<keyword evidence="4 13" id="KW-0645">Protease</keyword>
<feature type="active site" evidence="11">
    <location>
        <position position="32"/>
    </location>
</feature>
<dbReference type="InterPro" id="IPR037730">
    <property type="entry name" value="IMP2"/>
</dbReference>
<keyword evidence="9" id="KW-0496">Mitochondrion</keyword>
<feature type="active site" evidence="11">
    <location>
        <position position="81"/>
    </location>
</feature>
<name>A0A2J8ACW9_9CHLO</name>
<dbReference type="PRINTS" id="PR00727">
    <property type="entry name" value="LEADERPTASE"/>
</dbReference>
<evidence type="ECO:0000256" key="9">
    <source>
        <dbReference type="ARBA" id="ARBA00023128"/>
    </source>
</evidence>
<evidence type="ECO:0000256" key="11">
    <source>
        <dbReference type="PIRSR" id="PIRSR600223-1"/>
    </source>
</evidence>
<organism evidence="13 14">
    <name type="scientific">Tetrabaena socialis</name>
    <dbReference type="NCBI Taxonomy" id="47790"/>
    <lineage>
        <taxon>Eukaryota</taxon>
        <taxon>Viridiplantae</taxon>
        <taxon>Chlorophyta</taxon>
        <taxon>core chlorophytes</taxon>
        <taxon>Chlorophyceae</taxon>
        <taxon>CS clade</taxon>
        <taxon>Chlamydomonadales</taxon>
        <taxon>Tetrabaenaceae</taxon>
        <taxon>Tetrabaena</taxon>
    </lineage>
</organism>
<evidence type="ECO:0000256" key="4">
    <source>
        <dbReference type="ARBA" id="ARBA00022670"/>
    </source>
</evidence>
<keyword evidence="5" id="KW-0812">Transmembrane</keyword>
<dbReference type="OrthoDB" id="9996127at2759"/>
<evidence type="ECO:0000256" key="7">
    <source>
        <dbReference type="ARBA" id="ARBA00022801"/>
    </source>
</evidence>
<comment type="similarity">
    <text evidence="2">Belongs to the peptidase S26 family. IMP2 subfamily.</text>
</comment>
<evidence type="ECO:0000256" key="6">
    <source>
        <dbReference type="ARBA" id="ARBA00022792"/>
    </source>
</evidence>
<evidence type="ECO:0000256" key="5">
    <source>
        <dbReference type="ARBA" id="ARBA00022692"/>
    </source>
</evidence>